<evidence type="ECO:0000313" key="1">
    <source>
        <dbReference type="EMBL" id="STC91166.1"/>
    </source>
</evidence>
<proteinExistence type="predicted"/>
<dbReference type="AlphaFoldDB" id="A0A376DKP9"/>
<evidence type="ECO:0000313" key="2">
    <source>
        <dbReference type="Proteomes" id="UP000255248"/>
    </source>
</evidence>
<name>A0A376DKP9_9GAMM</name>
<accession>A0A376DKP9</accession>
<gene>
    <name evidence="1" type="ORF">NCTC12121_02923</name>
</gene>
<dbReference type="EMBL" id="UFXZ01000001">
    <property type="protein sequence ID" value="STC91166.1"/>
    <property type="molecule type" value="Genomic_DNA"/>
</dbReference>
<sequence>MCRLVYQKLAYLWGVDSDFMDKMLYSSEK</sequence>
<dbReference type="Proteomes" id="UP000255248">
    <property type="component" value="Unassembled WGS sequence"/>
</dbReference>
<reference evidence="1 2" key="1">
    <citation type="submission" date="2018-06" db="EMBL/GenBank/DDBJ databases">
        <authorList>
            <consortium name="Pathogen Informatics"/>
            <person name="Doyle S."/>
        </authorList>
    </citation>
    <scope>NUCLEOTIDE SEQUENCE [LARGE SCALE GENOMIC DNA]</scope>
    <source>
        <strain evidence="1 2">NCTC12121</strain>
    </source>
</reference>
<organism evidence="1 2">
    <name type="scientific">Edwardsiella hoshinae</name>
    <dbReference type="NCBI Taxonomy" id="93378"/>
    <lineage>
        <taxon>Bacteria</taxon>
        <taxon>Pseudomonadati</taxon>
        <taxon>Pseudomonadota</taxon>
        <taxon>Gammaproteobacteria</taxon>
        <taxon>Enterobacterales</taxon>
        <taxon>Hafniaceae</taxon>
        <taxon>Edwardsiella</taxon>
    </lineage>
</organism>
<protein>
    <submittedName>
        <fullName evidence="1">Uncharacterized protein</fullName>
    </submittedName>
</protein>